<dbReference type="SUPFAM" id="SSF50129">
    <property type="entry name" value="GroES-like"/>
    <property type="match status" value="1"/>
</dbReference>
<dbReference type="AlphaFoldDB" id="A0AAE4QW27"/>
<dbReference type="CDD" id="cd05276">
    <property type="entry name" value="p53_inducible_oxidoreductase"/>
    <property type="match status" value="1"/>
</dbReference>
<dbReference type="Pfam" id="PF00107">
    <property type="entry name" value="ADH_zinc_N"/>
    <property type="match status" value="1"/>
</dbReference>
<dbReference type="Pfam" id="PF08240">
    <property type="entry name" value="ADH_N"/>
    <property type="match status" value="1"/>
</dbReference>
<dbReference type="PANTHER" id="PTHR48106">
    <property type="entry name" value="QUINONE OXIDOREDUCTASE PIG3-RELATED"/>
    <property type="match status" value="1"/>
</dbReference>
<evidence type="ECO:0000256" key="2">
    <source>
        <dbReference type="ARBA" id="ARBA00023002"/>
    </source>
</evidence>
<keyword evidence="2" id="KW-0560">Oxidoreductase</keyword>
<evidence type="ECO:0000256" key="1">
    <source>
        <dbReference type="ARBA" id="ARBA00022857"/>
    </source>
</evidence>
<dbReference type="InterPro" id="IPR036291">
    <property type="entry name" value="NAD(P)-bd_dom_sf"/>
</dbReference>
<proteinExistence type="predicted"/>
<dbReference type="InterPro" id="IPR013154">
    <property type="entry name" value="ADH-like_N"/>
</dbReference>
<dbReference type="Gene3D" id="3.40.50.720">
    <property type="entry name" value="NAD(P)-binding Rossmann-like Domain"/>
    <property type="match status" value="1"/>
</dbReference>
<organism evidence="4 5">
    <name type="scientific">Dietzia maris</name>
    <dbReference type="NCBI Taxonomy" id="37915"/>
    <lineage>
        <taxon>Bacteria</taxon>
        <taxon>Bacillati</taxon>
        <taxon>Actinomycetota</taxon>
        <taxon>Actinomycetes</taxon>
        <taxon>Mycobacteriales</taxon>
        <taxon>Dietziaceae</taxon>
        <taxon>Dietzia</taxon>
    </lineage>
</organism>
<gene>
    <name evidence="4" type="ORF">R3P82_09690</name>
</gene>
<keyword evidence="1" id="KW-0521">NADP</keyword>
<dbReference type="GO" id="GO:0016651">
    <property type="term" value="F:oxidoreductase activity, acting on NAD(P)H"/>
    <property type="evidence" value="ECO:0007669"/>
    <property type="project" value="TreeGrafter"/>
</dbReference>
<reference evidence="4" key="1">
    <citation type="submission" date="2023-10" db="EMBL/GenBank/DDBJ databases">
        <title>Development of a sustainable strategy for remediation of hydrocarbon-contaminated territories based on the waste exchange concept.</title>
        <authorList>
            <person name="Krivoruchko A."/>
        </authorList>
    </citation>
    <scope>NUCLEOTIDE SEQUENCE</scope>
    <source>
        <strain evidence="4">IEGM 1175</strain>
    </source>
</reference>
<dbReference type="InterPro" id="IPR014189">
    <property type="entry name" value="Quinone_OxRdtase_PIG3"/>
</dbReference>
<dbReference type="EMBL" id="JAWLKJ010000002">
    <property type="protein sequence ID" value="MDV6299389.1"/>
    <property type="molecule type" value="Genomic_DNA"/>
</dbReference>
<dbReference type="InterPro" id="IPR011032">
    <property type="entry name" value="GroES-like_sf"/>
</dbReference>
<dbReference type="GO" id="GO:0070402">
    <property type="term" value="F:NADPH binding"/>
    <property type="evidence" value="ECO:0007669"/>
    <property type="project" value="TreeGrafter"/>
</dbReference>
<evidence type="ECO:0000313" key="4">
    <source>
        <dbReference type="EMBL" id="MDV6299389.1"/>
    </source>
</evidence>
<dbReference type="RefSeq" id="WP_154829342.1">
    <property type="nucleotide sequence ID" value="NZ_JAWLKJ010000002.1"/>
</dbReference>
<dbReference type="SMART" id="SM00829">
    <property type="entry name" value="PKS_ER"/>
    <property type="match status" value="1"/>
</dbReference>
<dbReference type="PANTHER" id="PTHR48106:SF8">
    <property type="entry name" value="OS02G0805600 PROTEIN"/>
    <property type="match status" value="1"/>
</dbReference>
<dbReference type="SUPFAM" id="SSF51735">
    <property type="entry name" value="NAD(P)-binding Rossmann-fold domains"/>
    <property type="match status" value="1"/>
</dbReference>
<protein>
    <submittedName>
        <fullName evidence="4">NAD(P)H-quinone oxidoreductase</fullName>
    </submittedName>
</protein>
<evidence type="ECO:0000259" key="3">
    <source>
        <dbReference type="SMART" id="SM00829"/>
    </source>
</evidence>
<name>A0AAE4QW27_9ACTN</name>
<comment type="caution">
    <text evidence="4">The sequence shown here is derived from an EMBL/GenBank/DDBJ whole genome shotgun (WGS) entry which is preliminary data.</text>
</comment>
<dbReference type="InterPro" id="IPR020843">
    <property type="entry name" value="ER"/>
</dbReference>
<dbReference type="InterPro" id="IPR013149">
    <property type="entry name" value="ADH-like_C"/>
</dbReference>
<evidence type="ECO:0000313" key="5">
    <source>
        <dbReference type="Proteomes" id="UP001185873"/>
    </source>
</evidence>
<sequence>MKAIAYDNGPDTLRLTEVDDPVASAGEVLIDVAASAVNRADLLQSRGHYPPPPGASEILGLECSGRIAAVGEGVEGLAVGDEVCALLAGGGYAEKVAVPAGQVMPVPAGVSLHEAASLPEVACTVWSNLAMTGGLGRGVLAAQARWGDTDLGAPRVLIHGGAGGIGSHAIQVCRALGARVATTAGGPEKVQMCRELGADLVIDYRDEDFVERVRDWTDDDERGRGVDLILDVMGAKYLEKNIASLAPDGRVIVIGLQGGVKGELNLGRLLPKRAGILATNLRARPADGPGGKTGICREVVDQVWPMVAAGDVTTRVSREIPLDRAADALALLESGESHGKILLTVD</sequence>
<dbReference type="Gene3D" id="3.90.180.10">
    <property type="entry name" value="Medium-chain alcohol dehydrogenases, catalytic domain"/>
    <property type="match status" value="1"/>
</dbReference>
<dbReference type="Proteomes" id="UP001185873">
    <property type="component" value="Unassembled WGS sequence"/>
</dbReference>
<accession>A0AAE4QW27</accession>
<dbReference type="NCBIfam" id="TIGR02824">
    <property type="entry name" value="quinone_pig3"/>
    <property type="match status" value="1"/>
</dbReference>
<feature type="domain" description="Enoyl reductase (ER)" evidence="3">
    <location>
        <begin position="9"/>
        <end position="343"/>
    </location>
</feature>